<proteinExistence type="predicted"/>
<evidence type="ECO:0000313" key="1">
    <source>
        <dbReference type="EMBL" id="USF25052.1"/>
    </source>
</evidence>
<protein>
    <submittedName>
        <fullName evidence="1">Uncharacterized protein</fullName>
    </submittedName>
</protein>
<dbReference type="RefSeq" id="WP_023275682.1">
    <property type="nucleotide sequence ID" value="NZ_CP097562.1"/>
</dbReference>
<sequence length="219" mass="25824">MYKIIVLFIILVPFRLYAVDCDGDWRKKVTKKNFHEYEKCMTEAEQKEGKLFTTDMNEISSIGYATTNFREKCTPIEKFFDSLVGQNLQKALQTKFNKDKAIYDDEYKSYKMTLIDENAQLAFISFFQKQSITDVLKKLQLDPFFEPTVITKMPKENTQVLWTHALDPDYFEQTMCYTPNGSKELYIENLALSVLKEDNNGTYLYLSYIDAEAFFNERY</sequence>
<dbReference type="AlphaFoldDB" id="V2PWH0"/>
<dbReference type="Proteomes" id="UP000017429">
    <property type="component" value="Chromosome"/>
</dbReference>
<accession>V2PWH0</accession>
<reference evidence="1" key="1">
    <citation type="journal article" date="2014" name="Genome Announc.">
        <title>Draft genome sequences of the altered schaedler flora, a defined bacterial community from gnotobiotic mice.</title>
        <authorList>
            <person name="Wannemuehler M.J."/>
            <person name="Overstreet A.M."/>
            <person name="Ward D.V."/>
            <person name="Phillips G.J."/>
        </authorList>
    </citation>
    <scope>NUCLEOTIDE SEQUENCE</scope>
    <source>
        <strain evidence="1">ASF457</strain>
    </source>
</reference>
<reference evidence="1" key="3">
    <citation type="submission" date="2022-06" db="EMBL/GenBank/DDBJ databases">
        <title>Resources to Facilitate Use of the Altered Schaedler Flora (ASF) Mouse Model to Study Microbiome Function.</title>
        <authorList>
            <person name="Proctor A."/>
            <person name="Parvinroo S."/>
            <person name="Richie T."/>
            <person name="Jia X."/>
            <person name="Lee S.T.M."/>
            <person name="Karp P.D."/>
            <person name="Paley S."/>
            <person name="Kostic A.D."/>
            <person name="Pierre J.F."/>
            <person name="Wannemuehler M.J."/>
            <person name="Phillips G.J."/>
        </authorList>
    </citation>
    <scope>NUCLEOTIDE SEQUENCE</scope>
    <source>
        <strain evidence="1">ASF457</strain>
    </source>
</reference>
<keyword evidence="2" id="KW-1185">Reference proteome</keyword>
<organism evidence="1 2">
    <name type="scientific">Mucispirillum schaedleri ASF457</name>
    <dbReference type="NCBI Taxonomy" id="1379858"/>
    <lineage>
        <taxon>Bacteria</taxon>
        <taxon>Pseudomonadati</taxon>
        <taxon>Deferribacterota</taxon>
        <taxon>Deferribacteres</taxon>
        <taxon>Deferribacterales</taxon>
        <taxon>Mucispirillaceae</taxon>
        <taxon>Mucispirillum</taxon>
    </lineage>
</organism>
<dbReference type="EMBL" id="CP097562">
    <property type="protein sequence ID" value="USF25052.1"/>
    <property type="molecule type" value="Genomic_DNA"/>
</dbReference>
<evidence type="ECO:0000313" key="2">
    <source>
        <dbReference type="Proteomes" id="UP000017429"/>
    </source>
</evidence>
<name>V2PWH0_9BACT</name>
<dbReference type="KEGG" id="msch:N508_002147"/>
<gene>
    <name evidence="1" type="ORF">N508_002147</name>
</gene>
<reference evidence="1" key="2">
    <citation type="submission" date="2022-05" db="EMBL/GenBank/DDBJ databases">
        <authorList>
            <person name="Proctor A.L."/>
            <person name="Phillips G.J."/>
            <person name="Wannemuehler M.J."/>
        </authorList>
    </citation>
    <scope>NUCLEOTIDE SEQUENCE</scope>
    <source>
        <strain evidence="1">ASF457</strain>
    </source>
</reference>